<sequence>MDSIDLVQDRDQWRTLVNTVMNLRVPILVGNPDGNRPLGRPRRRWVNNIKMYFREIGVGEGEVVGVSPSLLTAVKLATPESCCSGPVGPTSLLTLDPSRDNTRDAETITGSVICPRIRRRSKDLKERRKSILEAWESDVCSGGELPEVEIISLLEEQIPRYRLRADTLTQFTGYENEDWYIPSPALKPEEADLNLTPDQIREALNYFRK</sequence>
<keyword evidence="2" id="KW-0175">Coiled coil</keyword>
<reference evidence="5 6" key="1">
    <citation type="submission" date="2017-12" db="EMBL/GenBank/DDBJ databases">
        <title>Hemimetabolous genomes reveal molecular basis of termite eusociality.</title>
        <authorList>
            <person name="Harrison M.C."/>
            <person name="Jongepier E."/>
            <person name="Robertson H.M."/>
            <person name="Arning N."/>
            <person name="Bitard-Feildel T."/>
            <person name="Chao H."/>
            <person name="Childers C.P."/>
            <person name="Dinh H."/>
            <person name="Doddapaneni H."/>
            <person name="Dugan S."/>
            <person name="Gowin J."/>
            <person name="Greiner C."/>
            <person name="Han Y."/>
            <person name="Hu H."/>
            <person name="Hughes D.S.T."/>
            <person name="Huylmans A.-K."/>
            <person name="Kemena C."/>
            <person name="Kremer L.P.M."/>
            <person name="Lee S.L."/>
            <person name="Lopez-Ezquerra A."/>
            <person name="Mallet L."/>
            <person name="Monroy-Kuhn J.M."/>
            <person name="Moser A."/>
            <person name="Murali S.C."/>
            <person name="Muzny D.M."/>
            <person name="Otani S."/>
            <person name="Piulachs M.-D."/>
            <person name="Poelchau M."/>
            <person name="Qu J."/>
            <person name="Schaub F."/>
            <person name="Wada-Katsumata A."/>
            <person name="Worley K.C."/>
            <person name="Xie Q."/>
            <person name="Ylla G."/>
            <person name="Poulsen M."/>
            <person name="Gibbs R.A."/>
            <person name="Schal C."/>
            <person name="Richards S."/>
            <person name="Belles X."/>
            <person name="Korb J."/>
            <person name="Bornberg-Bauer E."/>
        </authorList>
    </citation>
    <scope>NUCLEOTIDE SEQUENCE [LARGE SCALE GENOMIC DNA]</scope>
    <source>
        <tissue evidence="5">Whole body</tissue>
    </source>
</reference>
<dbReference type="GO" id="GO:0048311">
    <property type="term" value="P:mitochondrion distribution"/>
    <property type="evidence" value="ECO:0007669"/>
    <property type="project" value="TreeGrafter"/>
</dbReference>
<dbReference type="PANTHER" id="PTHR15751:SF12">
    <property type="entry name" value="TRAFFICKING KINESIN-BINDING PROTEIN MILT"/>
    <property type="match status" value="1"/>
</dbReference>
<proteinExistence type="predicted"/>
<dbReference type="PANTHER" id="PTHR15751">
    <property type="entry name" value="TRAFFICKING KINESIN-BINDING PROTEIN"/>
    <property type="match status" value="1"/>
</dbReference>
<dbReference type="OrthoDB" id="10067624at2759"/>
<keyword evidence="3" id="KW-0496">Mitochondrion</keyword>
<organism evidence="5 6">
    <name type="scientific">Cryptotermes secundus</name>
    <dbReference type="NCBI Taxonomy" id="105785"/>
    <lineage>
        <taxon>Eukaryota</taxon>
        <taxon>Metazoa</taxon>
        <taxon>Ecdysozoa</taxon>
        <taxon>Arthropoda</taxon>
        <taxon>Hexapoda</taxon>
        <taxon>Insecta</taxon>
        <taxon>Pterygota</taxon>
        <taxon>Neoptera</taxon>
        <taxon>Polyneoptera</taxon>
        <taxon>Dictyoptera</taxon>
        <taxon>Blattodea</taxon>
        <taxon>Blattoidea</taxon>
        <taxon>Termitoidae</taxon>
        <taxon>Kalotermitidae</taxon>
        <taxon>Cryptotermitinae</taxon>
        <taxon>Cryptotermes</taxon>
    </lineage>
</organism>
<dbReference type="GO" id="GO:0006605">
    <property type="term" value="P:protein targeting"/>
    <property type="evidence" value="ECO:0007669"/>
    <property type="project" value="TreeGrafter"/>
</dbReference>
<dbReference type="InterPro" id="IPR051946">
    <property type="entry name" value="Intracell_Traff-Reg"/>
</dbReference>
<comment type="subcellular location">
    <subcellularLocation>
        <location evidence="1">Mitochondrion</location>
    </subcellularLocation>
</comment>
<keyword evidence="6" id="KW-1185">Reference proteome</keyword>
<evidence type="ECO:0000256" key="1">
    <source>
        <dbReference type="ARBA" id="ARBA00004173"/>
    </source>
</evidence>
<protein>
    <recommendedName>
        <fullName evidence="4">HAP1 N-terminal domain-containing protein</fullName>
    </recommendedName>
</protein>
<dbReference type="GO" id="GO:0005739">
    <property type="term" value="C:mitochondrion"/>
    <property type="evidence" value="ECO:0007669"/>
    <property type="project" value="UniProtKB-SubCell"/>
</dbReference>
<evidence type="ECO:0000313" key="6">
    <source>
        <dbReference type="Proteomes" id="UP000235965"/>
    </source>
</evidence>
<dbReference type="STRING" id="105785.A0A2J7Q8I4"/>
<evidence type="ECO:0000256" key="3">
    <source>
        <dbReference type="ARBA" id="ARBA00023128"/>
    </source>
</evidence>
<dbReference type="GO" id="GO:0031410">
    <property type="term" value="C:cytoplasmic vesicle"/>
    <property type="evidence" value="ECO:0007669"/>
    <property type="project" value="TreeGrafter"/>
</dbReference>
<name>A0A2J7Q8I4_9NEOP</name>
<dbReference type="Proteomes" id="UP000235965">
    <property type="component" value="Unassembled WGS sequence"/>
</dbReference>
<dbReference type="GO" id="GO:0047496">
    <property type="term" value="P:vesicle transport along microtubule"/>
    <property type="evidence" value="ECO:0007669"/>
    <property type="project" value="TreeGrafter"/>
</dbReference>
<dbReference type="AlphaFoldDB" id="A0A2J7Q8I4"/>
<gene>
    <name evidence="5" type="ORF">B7P43_G10164</name>
</gene>
<dbReference type="InterPro" id="IPR006933">
    <property type="entry name" value="HAP1_N"/>
</dbReference>
<dbReference type="EMBL" id="NEVH01016952">
    <property type="protein sequence ID" value="PNF24889.1"/>
    <property type="molecule type" value="Genomic_DNA"/>
</dbReference>
<evidence type="ECO:0000256" key="2">
    <source>
        <dbReference type="ARBA" id="ARBA00023054"/>
    </source>
</evidence>
<dbReference type="Pfam" id="PF04849">
    <property type="entry name" value="HAP1_N"/>
    <property type="match status" value="1"/>
</dbReference>
<comment type="caution">
    <text evidence="5">The sequence shown here is derived from an EMBL/GenBank/DDBJ whole genome shotgun (WGS) entry which is preliminary data.</text>
</comment>
<accession>A0A2J7Q8I4</accession>
<evidence type="ECO:0000313" key="5">
    <source>
        <dbReference type="EMBL" id="PNF24889.1"/>
    </source>
</evidence>
<feature type="domain" description="HAP1 N-terminal" evidence="4">
    <location>
        <begin position="155"/>
        <end position="207"/>
    </location>
</feature>
<evidence type="ECO:0000259" key="4">
    <source>
        <dbReference type="Pfam" id="PF04849"/>
    </source>
</evidence>
<dbReference type="InParanoid" id="A0A2J7Q8I4"/>
<dbReference type="GO" id="GO:0017022">
    <property type="term" value="F:myosin binding"/>
    <property type="evidence" value="ECO:0007669"/>
    <property type="project" value="TreeGrafter"/>
</dbReference>